<evidence type="ECO:0000256" key="2">
    <source>
        <dbReference type="RuleBase" id="RU000487"/>
    </source>
</evidence>
<gene>
    <name evidence="3" type="ORF">HOLleu_00082</name>
</gene>
<comment type="caution">
    <text evidence="3">The sequence shown here is derived from an EMBL/GenBank/DDBJ whole genome shotgun (WGS) entry which is preliminary data.</text>
</comment>
<sequence>MSGGVYGGDEVNALVFDVGSFSVRAGYAGEDSPKADFPTVVGVMENKDEESMEVDGTPSTSIKDSAEKKYIHDTTSLLYPREHMEIGHPLKDGMIEDWDMFESTLNHIYKRHIQSDSSLHPVLMSEPPWNVRIKREKLTELLFEKYNIPAFFLSKNAVLTAFANSRATGLVIDSGASHTTAVPIHEGYCLQHAIMKSPLGGDFITKQAKNFLASQKIDILPPTFIASRETVKEGQAPIFKRKEFAKGVTQSWQDYMINTQIQDFQASVLQVSDVPYEEEIIEQMPAAPYEFATGYNLEFGGERIQVAEGLFDPTVIKAPGLEPSTMLSMAHIATSSVHLCDVDIRSALLSNVIVTGGNSLLLGFTDRLQRDLSIKTPQNMKLKVIAPSAAAERRFSSWIGGSILASLGTFQQMWLSKQEYEEMGRGCVEKKCP</sequence>
<dbReference type="Proteomes" id="UP001152320">
    <property type="component" value="Chromosome 1"/>
</dbReference>
<comment type="similarity">
    <text evidence="1 2">Belongs to the actin family.</text>
</comment>
<dbReference type="PANTHER" id="PTHR11937">
    <property type="entry name" value="ACTIN"/>
    <property type="match status" value="1"/>
</dbReference>
<evidence type="ECO:0000256" key="1">
    <source>
        <dbReference type="ARBA" id="ARBA00006752"/>
    </source>
</evidence>
<dbReference type="Gene3D" id="2.30.36.70">
    <property type="entry name" value="Actin, Chain A, domain 2"/>
    <property type="match status" value="1"/>
</dbReference>
<dbReference type="EMBL" id="JAIZAY010000001">
    <property type="protein sequence ID" value="KAJ8047954.1"/>
    <property type="molecule type" value="Genomic_DNA"/>
</dbReference>
<keyword evidence="4" id="KW-1185">Reference proteome</keyword>
<dbReference type="FunFam" id="3.30.420.40:FF:000375">
    <property type="entry name" value="Actin-related protein 8"/>
    <property type="match status" value="1"/>
</dbReference>
<dbReference type="AlphaFoldDB" id="A0A9Q1HIH7"/>
<dbReference type="Gene3D" id="3.30.420.40">
    <property type="match status" value="2"/>
</dbReference>
<dbReference type="CDD" id="cd13395">
    <property type="entry name" value="ASKHA_NBD_Arp4_ACTL6-like"/>
    <property type="match status" value="1"/>
</dbReference>
<accession>A0A9Q1HIH7</accession>
<evidence type="ECO:0000313" key="4">
    <source>
        <dbReference type="Proteomes" id="UP001152320"/>
    </source>
</evidence>
<dbReference type="FunFam" id="3.30.420.40:FF:000050">
    <property type="entry name" value="Actin, alpha skeletal muscle"/>
    <property type="match status" value="1"/>
</dbReference>
<dbReference type="FunFam" id="3.30.420.40:FF:000058">
    <property type="entry name" value="Putative actin-related protein 5"/>
    <property type="match status" value="1"/>
</dbReference>
<evidence type="ECO:0000313" key="3">
    <source>
        <dbReference type="EMBL" id="KAJ8047954.1"/>
    </source>
</evidence>
<dbReference type="Pfam" id="PF00022">
    <property type="entry name" value="Actin"/>
    <property type="match status" value="1"/>
</dbReference>
<dbReference type="SUPFAM" id="SSF53067">
    <property type="entry name" value="Actin-like ATPase domain"/>
    <property type="match status" value="2"/>
</dbReference>
<dbReference type="InterPro" id="IPR004000">
    <property type="entry name" value="Actin"/>
</dbReference>
<dbReference type="FunFam" id="3.90.640.10:FF:000043">
    <property type="entry name" value="AGAP008687-PA-like protein"/>
    <property type="match status" value="1"/>
</dbReference>
<organism evidence="3 4">
    <name type="scientific">Holothuria leucospilota</name>
    <name type="common">Black long sea cucumber</name>
    <name type="synonym">Mertensiothuria leucospilota</name>
    <dbReference type="NCBI Taxonomy" id="206669"/>
    <lineage>
        <taxon>Eukaryota</taxon>
        <taxon>Metazoa</taxon>
        <taxon>Echinodermata</taxon>
        <taxon>Eleutherozoa</taxon>
        <taxon>Echinozoa</taxon>
        <taxon>Holothuroidea</taxon>
        <taxon>Aspidochirotacea</taxon>
        <taxon>Aspidochirotida</taxon>
        <taxon>Holothuriidae</taxon>
        <taxon>Holothuria</taxon>
    </lineage>
</organism>
<reference evidence="3" key="1">
    <citation type="submission" date="2021-10" db="EMBL/GenBank/DDBJ databases">
        <title>Tropical sea cucumber genome reveals ecological adaptation and Cuvierian tubules defense mechanism.</title>
        <authorList>
            <person name="Chen T."/>
        </authorList>
    </citation>
    <scope>NUCLEOTIDE SEQUENCE</scope>
    <source>
        <strain evidence="3">Nanhai2018</strain>
        <tissue evidence="3">Muscle</tissue>
    </source>
</reference>
<dbReference type="PRINTS" id="PR00190">
    <property type="entry name" value="ACTIN"/>
</dbReference>
<dbReference type="OrthoDB" id="5132116at2759"/>
<dbReference type="SMART" id="SM00268">
    <property type="entry name" value="ACTIN"/>
    <property type="match status" value="1"/>
</dbReference>
<proteinExistence type="inferred from homology"/>
<protein>
    <submittedName>
        <fullName evidence="3">Actin-like protein 6A</fullName>
    </submittedName>
</protein>
<dbReference type="InterPro" id="IPR043129">
    <property type="entry name" value="ATPase_NBD"/>
</dbReference>
<name>A0A9Q1HIH7_HOLLE</name>
<dbReference type="Gene3D" id="3.90.640.10">
    <property type="entry name" value="Actin, Chain A, domain 4"/>
    <property type="match status" value="1"/>
</dbReference>